<reference evidence="10" key="1">
    <citation type="submission" date="2021-06" db="EMBL/GenBank/DDBJ databases">
        <title>Complete chloroplast genome sequence and phylogenetic analysis of Vaccinium corymbosum.</title>
        <authorList>
            <person name="Niu J.Q."/>
            <person name="Miao X.R."/>
        </authorList>
    </citation>
    <scope>NUCLEOTIDE SEQUENCE</scope>
    <source>
        <tissue evidence="10">Leaves</tissue>
    </source>
</reference>
<organism evidence="10">
    <name type="scientific">Vaccinium corymbosum</name>
    <name type="common">Highbush blueberry</name>
    <dbReference type="NCBI Taxonomy" id="69266"/>
    <lineage>
        <taxon>Eukaryota</taxon>
        <taxon>Viridiplantae</taxon>
        <taxon>Streptophyta</taxon>
        <taxon>Embryophyta</taxon>
        <taxon>Tracheophyta</taxon>
        <taxon>Spermatophyta</taxon>
        <taxon>Magnoliopsida</taxon>
        <taxon>eudicotyledons</taxon>
        <taxon>Gunneridae</taxon>
        <taxon>Pentapetalae</taxon>
        <taxon>asterids</taxon>
        <taxon>Ericales</taxon>
        <taxon>Ericaceae</taxon>
        <taxon>Vaccinioideae</taxon>
        <taxon>Vaccinieae</taxon>
        <taxon>Vaccinium</taxon>
    </lineage>
</organism>
<comment type="similarity">
    <text evidence="2 9">Belongs to the TIC214 family.</text>
</comment>
<protein>
    <recommendedName>
        <fullName evidence="4 9">Protein TIC 214</fullName>
    </recommendedName>
    <alternativeName>
        <fullName evidence="8 9">Translocon at the inner envelope membrane of chloroplasts 214</fullName>
    </alternativeName>
</protein>
<keyword evidence="9 10" id="KW-0150">Chloroplast</keyword>
<keyword evidence="9" id="KW-0813">Transport</keyword>
<evidence type="ECO:0000256" key="8">
    <source>
        <dbReference type="ARBA" id="ARBA00029978"/>
    </source>
</evidence>
<comment type="subunit">
    <text evidence="3 9">Part of the Tic complex.</text>
</comment>
<feature type="transmembrane region" description="Helical" evidence="9">
    <location>
        <begin position="20"/>
        <end position="43"/>
    </location>
</feature>
<evidence type="ECO:0000313" key="10">
    <source>
        <dbReference type="EMBL" id="UCS09912.1"/>
    </source>
</evidence>
<evidence type="ECO:0000256" key="9">
    <source>
        <dbReference type="RuleBase" id="RU364085"/>
    </source>
</evidence>
<evidence type="ECO:0000256" key="2">
    <source>
        <dbReference type="ARBA" id="ARBA00009956"/>
    </source>
</evidence>
<gene>
    <name evidence="10" type="primary">ORF229</name>
    <name evidence="9" type="synonym">TIC214</name>
</gene>
<feature type="transmembrane region" description="Helical" evidence="9">
    <location>
        <begin position="189"/>
        <end position="213"/>
    </location>
</feature>
<keyword evidence="6 9" id="KW-0653">Protein transport</keyword>
<comment type="subcellular location">
    <subcellularLocation>
        <location evidence="1">Plastid membrane</location>
        <topology evidence="1">Multi-pass membrane protein</topology>
    </subcellularLocation>
    <subcellularLocation>
        <location evidence="9">Plastid</location>
        <location evidence="9">Chloroplast inner membrane</location>
    </subcellularLocation>
</comment>
<dbReference type="Pfam" id="PF05758">
    <property type="entry name" value="Ycf1"/>
    <property type="match status" value="1"/>
</dbReference>
<keyword evidence="9 10" id="KW-0934">Plastid</keyword>
<proteinExistence type="inferred from homology"/>
<dbReference type="EMBL" id="MZ328079">
    <property type="protein sequence ID" value="UCS09912.1"/>
    <property type="molecule type" value="Genomic_DNA"/>
</dbReference>
<feature type="transmembrane region" description="Helical" evidence="9">
    <location>
        <begin position="63"/>
        <end position="81"/>
    </location>
</feature>
<keyword evidence="5 9" id="KW-0812">Transmembrane</keyword>
<evidence type="ECO:0000256" key="1">
    <source>
        <dbReference type="ARBA" id="ARBA00004446"/>
    </source>
</evidence>
<evidence type="ECO:0000256" key="3">
    <source>
        <dbReference type="ARBA" id="ARBA00011510"/>
    </source>
</evidence>
<geneLocation type="chloroplast" evidence="10"/>
<comment type="function">
    <text evidence="9">Involved in protein precursor import into chloroplasts. May be part of an intermediate translocation complex acting as a protein-conducting channel at the inner envelope.</text>
</comment>
<dbReference type="EMBL" id="MZ328079">
    <property type="protein sequence ID" value="UCS09944.1"/>
    <property type="molecule type" value="Genomic_DNA"/>
</dbReference>
<dbReference type="InterPro" id="IPR008896">
    <property type="entry name" value="TIC214"/>
</dbReference>
<evidence type="ECO:0000256" key="4">
    <source>
        <dbReference type="ARBA" id="ARBA00016640"/>
    </source>
</evidence>
<sequence length="229" mass="27014">MPFIIMKPFLLFLVNKILNSVIGGGLFCGFMTTATVGLGYFFVVASFFIKDKQFFIKDNQRRVAAMTGFVTGQFVMFTSIYNRPLHEGLVQPHSIIMLFLGSFFVQLFWTSRKTLRNRRFLDPHDLITKRKYVLRLQLEFIINFFVQLCNPYLEPDSMIPGLVNFCLSRYNNDNEKRILFVRSSLAGWLVGHIFFMIFFMKLLEFILIIIIWVRKNFFESDDEDENENK</sequence>
<keyword evidence="9" id="KW-1001">Plastid inner membrane</keyword>
<dbReference type="GO" id="GO:0015031">
    <property type="term" value="P:protein transport"/>
    <property type="evidence" value="ECO:0007669"/>
    <property type="project" value="UniProtKB-KW"/>
</dbReference>
<dbReference type="GO" id="GO:0009706">
    <property type="term" value="C:chloroplast inner membrane"/>
    <property type="evidence" value="ECO:0007669"/>
    <property type="project" value="UniProtKB-SubCell"/>
</dbReference>
<name>A0A8K1N1M2_VACCO</name>
<evidence type="ECO:0000256" key="6">
    <source>
        <dbReference type="ARBA" id="ARBA00022927"/>
    </source>
</evidence>
<keyword evidence="9" id="KW-0472">Membrane</keyword>
<evidence type="ECO:0000256" key="7">
    <source>
        <dbReference type="ARBA" id="ARBA00022989"/>
    </source>
</evidence>
<accession>A0A8K1N1M2</accession>
<evidence type="ECO:0000256" key="5">
    <source>
        <dbReference type="ARBA" id="ARBA00022692"/>
    </source>
</evidence>
<dbReference type="AlphaFoldDB" id="A0A8K1N1M2"/>
<feature type="transmembrane region" description="Helical" evidence="9">
    <location>
        <begin position="93"/>
        <end position="111"/>
    </location>
</feature>
<keyword evidence="7 9" id="KW-1133">Transmembrane helix</keyword>